<protein>
    <submittedName>
        <fullName evidence="1">Uncharacterized protein</fullName>
    </submittedName>
</protein>
<dbReference type="Proteomes" id="UP000663848">
    <property type="component" value="Unassembled WGS sequence"/>
</dbReference>
<comment type="caution">
    <text evidence="1">The sequence shown here is derived from an EMBL/GenBank/DDBJ whole genome shotgun (WGS) entry which is preliminary data.</text>
</comment>
<gene>
    <name evidence="1" type="ORF">QYT958_LOCUS40459</name>
</gene>
<dbReference type="AlphaFoldDB" id="A0A822BKR5"/>
<accession>A0A822BKR5</accession>
<sequence length="77" mass="8470">VFVDHRQRTSSPAFTSETGILICIVLFTTAYCGDTNLATGGVLIKPSDHFRRSMYVKMDHDRLEVGGSCKLAQLPPV</sequence>
<name>A0A822BKR5_9BILA</name>
<evidence type="ECO:0000313" key="2">
    <source>
        <dbReference type="Proteomes" id="UP000663848"/>
    </source>
</evidence>
<evidence type="ECO:0000313" key="1">
    <source>
        <dbReference type="EMBL" id="CAF5028046.1"/>
    </source>
</evidence>
<organism evidence="1 2">
    <name type="scientific">Rotaria socialis</name>
    <dbReference type="NCBI Taxonomy" id="392032"/>
    <lineage>
        <taxon>Eukaryota</taxon>
        <taxon>Metazoa</taxon>
        <taxon>Spiralia</taxon>
        <taxon>Gnathifera</taxon>
        <taxon>Rotifera</taxon>
        <taxon>Eurotatoria</taxon>
        <taxon>Bdelloidea</taxon>
        <taxon>Philodinida</taxon>
        <taxon>Philodinidae</taxon>
        <taxon>Rotaria</taxon>
    </lineage>
</organism>
<feature type="non-terminal residue" evidence="1">
    <location>
        <position position="1"/>
    </location>
</feature>
<dbReference type="EMBL" id="CAJOBR010041806">
    <property type="protein sequence ID" value="CAF5028046.1"/>
    <property type="molecule type" value="Genomic_DNA"/>
</dbReference>
<proteinExistence type="predicted"/>
<reference evidence="1" key="1">
    <citation type="submission" date="2021-02" db="EMBL/GenBank/DDBJ databases">
        <authorList>
            <person name="Nowell W R."/>
        </authorList>
    </citation>
    <scope>NUCLEOTIDE SEQUENCE</scope>
</reference>